<protein>
    <submittedName>
        <fullName evidence="2">Uncharacterized protein</fullName>
    </submittedName>
</protein>
<dbReference type="Proteomes" id="UP000236333">
    <property type="component" value="Unassembled WGS sequence"/>
</dbReference>
<keyword evidence="3" id="KW-1185">Reference proteome</keyword>
<dbReference type="EMBL" id="PGGS01000638">
    <property type="protein sequence ID" value="PNH02536.1"/>
    <property type="molecule type" value="Genomic_DNA"/>
</dbReference>
<gene>
    <name evidence="2" type="ORF">TSOC_011475</name>
</gene>
<evidence type="ECO:0000313" key="2">
    <source>
        <dbReference type="EMBL" id="PNH02536.1"/>
    </source>
</evidence>
<reference evidence="2 3" key="1">
    <citation type="journal article" date="2017" name="Mol. Biol. Evol.">
        <title>The 4-celled Tetrabaena socialis nuclear genome reveals the essential components for genetic control of cell number at the origin of multicellularity in the volvocine lineage.</title>
        <authorList>
            <person name="Featherston J."/>
            <person name="Arakaki Y."/>
            <person name="Hanschen E.R."/>
            <person name="Ferris P.J."/>
            <person name="Michod R.E."/>
            <person name="Olson B.J.S.C."/>
            <person name="Nozaki H."/>
            <person name="Durand P.M."/>
        </authorList>
    </citation>
    <scope>NUCLEOTIDE SEQUENCE [LARGE SCALE GENOMIC DNA]</scope>
    <source>
        <strain evidence="2 3">NIES-571</strain>
    </source>
</reference>
<evidence type="ECO:0000256" key="1">
    <source>
        <dbReference type="SAM" id="MobiDB-lite"/>
    </source>
</evidence>
<organism evidence="2 3">
    <name type="scientific">Tetrabaena socialis</name>
    <dbReference type="NCBI Taxonomy" id="47790"/>
    <lineage>
        <taxon>Eukaryota</taxon>
        <taxon>Viridiplantae</taxon>
        <taxon>Chlorophyta</taxon>
        <taxon>core chlorophytes</taxon>
        <taxon>Chlorophyceae</taxon>
        <taxon>CS clade</taxon>
        <taxon>Chlamydomonadales</taxon>
        <taxon>Tetrabaenaceae</taxon>
        <taxon>Tetrabaena</taxon>
    </lineage>
</organism>
<feature type="compositionally biased region" description="Low complexity" evidence="1">
    <location>
        <begin position="161"/>
        <end position="173"/>
    </location>
</feature>
<comment type="caution">
    <text evidence="2">The sequence shown here is derived from an EMBL/GenBank/DDBJ whole genome shotgun (WGS) entry which is preliminary data.</text>
</comment>
<dbReference type="AlphaFoldDB" id="A0A2J7ZQK2"/>
<feature type="region of interest" description="Disordered" evidence="1">
    <location>
        <begin position="83"/>
        <end position="127"/>
    </location>
</feature>
<sequence length="223" mass="23548">MEALQQVLLLARQGRLAVEGAAGRKADPATRTPLDLMVAALALLAAFSMIVPPQQLRQPRRRQRQQQQALLGVRMSAASARACSSASGCPGPEAASPGGSASSAARVRQRRLPAGVASRRDAQWSTQAGQSQLRFTRWVVLWRTTLHSMGMFRDLMGLNRAGKAPKPGRAAARTPPPSRGRGQHTLLHSTWWCTAGSGGGWVGAMPSAAARLAMAAATEAPST</sequence>
<feature type="compositionally biased region" description="Low complexity" evidence="1">
    <location>
        <begin position="83"/>
        <end position="105"/>
    </location>
</feature>
<name>A0A2J7ZQK2_9CHLO</name>
<accession>A0A2J7ZQK2</accession>
<evidence type="ECO:0000313" key="3">
    <source>
        <dbReference type="Proteomes" id="UP000236333"/>
    </source>
</evidence>
<proteinExistence type="predicted"/>
<dbReference type="OrthoDB" id="541029at2759"/>
<feature type="region of interest" description="Disordered" evidence="1">
    <location>
        <begin position="161"/>
        <end position="184"/>
    </location>
</feature>